<dbReference type="Pfam" id="PF00067">
    <property type="entry name" value="p450"/>
    <property type="match status" value="2"/>
</dbReference>
<dbReference type="InterPro" id="IPR002401">
    <property type="entry name" value="Cyt_P450_E_grp-I"/>
</dbReference>
<dbReference type="PANTHER" id="PTHR46300">
    <property type="entry name" value="P450, PUTATIVE (EUROFUNG)-RELATED-RELATED"/>
    <property type="match status" value="1"/>
</dbReference>
<dbReference type="GO" id="GO:0016705">
    <property type="term" value="F:oxidoreductase activity, acting on paired donors, with incorporation or reduction of molecular oxygen"/>
    <property type="evidence" value="ECO:0007669"/>
    <property type="project" value="InterPro"/>
</dbReference>
<sequence length="514" mass="58632">MLIYSITAADFSVIAAFLAACFLIYRWKVSLNYPLPPGPPSHWIFGTDLPKEYPFFQYEEWTKTYGPVFSMKKGTQTFIVIGRYNAAIEIMENHWFSLMDRPRLIAASDIMSGGMRVLFISAGSRLRRLHKALHLNLQTKKARTYEHIQSRNAKNFILDLLDNPSDHINHARRYAASVIMALTYGKTNPTSYTDPEIQLINQNTVQVARSMRPGAYLVDSFPILRYIPTYLRELRAFHKQELGFFKSQIDVVRNRMVSGEDAQPSFAKYLIENQTMYGLSDNEAAYLAGSMFGAGSDTTASAISMVIMALACYPETAAKARAQIDALVGNAKRYPTFDDRDQLTEVTAFVLESYRWYISLLLLVVTLTLFGTRRPISISGVPHRASKDIIWNGYVIPKGSIVIPNHWSIFRDPEVFPDPERFDPQRWLSPDGTIRDDIKNYNFGFGRRVCPGMHVANRSLFINTALLMWAFNISQDDVDTMRLSDSPNMRPLPFKVTFEPRMDVGILRELMTND</sequence>
<evidence type="ECO:0000256" key="7">
    <source>
        <dbReference type="ARBA" id="ARBA00023004"/>
    </source>
</evidence>
<dbReference type="CDD" id="cd11065">
    <property type="entry name" value="CYP64-like"/>
    <property type="match status" value="1"/>
</dbReference>
<feature type="binding site" description="axial binding residue" evidence="9">
    <location>
        <position position="450"/>
    </location>
    <ligand>
        <name>heme</name>
        <dbReference type="ChEBI" id="CHEBI:30413"/>
    </ligand>
    <ligandPart>
        <name>Fe</name>
        <dbReference type="ChEBI" id="CHEBI:18248"/>
    </ligandPart>
</feature>
<evidence type="ECO:0000256" key="5">
    <source>
        <dbReference type="ARBA" id="ARBA00022723"/>
    </source>
</evidence>
<dbReference type="PROSITE" id="PS00086">
    <property type="entry name" value="CYTOCHROME_P450"/>
    <property type="match status" value="1"/>
</dbReference>
<keyword evidence="6 10" id="KW-0560">Oxidoreductase</keyword>
<dbReference type="InterPro" id="IPR036396">
    <property type="entry name" value="Cyt_P450_sf"/>
</dbReference>
<dbReference type="PRINTS" id="PR00385">
    <property type="entry name" value="P450"/>
</dbReference>
<proteinExistence type="inferred from homology"/>
<evidence type="ECO:0000256" key="1">
    <source>
        <dbReference type="ARBA" id="ARBA00001971"/>
    </source>
</evidence>
<comment type="cofactor">
    <cofactor evidence="1 9">
        <name>heme</name>
        <dbReference type="ChEBI" id="CHEBI:30413"/>
    </cofactor>
</comment>
<comment type="caution">
    <text evidence="12">The sequence shown here is derived from an EMBL/GenBank/DDBJ whole genome shotgun (WGS) entry which is preliminary data.</text>
</comment>
<accession>A0AA39NRT9</accession>
<protein>
    <submittedName>
        <fullName evidence="12">Cytochrome P450</fullName>
    </submittedName>
</protein>
<dbReference type="GO" id="GO:0005506">
    <property type="term" value="F:iron ion binding"/>
    <property type="evidence" value="ECO:0007669"/>
    <property type="project" value="InterPro"/>
</dbReference>
<evidence type="ECO:0000313" key="12">
    <source>
        <dbReference type="EMBL" id="KAK0470449.1"/>
    </source>
</evidence>
<evidence type="ECO:0000256" key="11">
    <source>
        <dbReference type="SAM" id="Phobius"/>
    </source>
</evidence>
<dbReference type="Gene3D" id="1.10.630.10">
    <property type="entry name" value="Cytochrome P450"/>
    <property type="match status" value="1"/>
</dbReference>
<keyword evidence="7 9" id="KW-0408">Iron</keyword>
<keyword evidence="13" id="KW-1185">Reference proteome</keyword>
<evidence type="ECO:0000313" key="13">
    <source>
        <dbReference type="Proteomes" id="UP001175211"/>
    </source>
</evidence>
<dbReference type="InterPro" id="IPR001128">
    <property type="entry name" value="Cyt_P450"/>
</dbReference>
<dbReference type="EMBL" id="JAUEPS010000001">
    <property type="protein sequence ID" value="KAK0470449.1"/>
    <property type="molecule type" value="Genomic_DNA"/>
</dbReference>
<evidence type="ECO:0000256" key="6">
    <source>
        <dbReference type="ARBA" id="ARBA00023002"/>
    </source>
</evidence>
<evidence type="ECO:0000256" key="9">
    <source>
        <dbReference type="PIRSR" id="PIRSR602401-1"/>
    </source>
</evidence>
<organism evidence="12 13">
    <name type="scientific">Armillaria tabescens</name>
    <name type="common">Ringless honey mushroom</name>
    <name type="synonym">Agaricus tabescens</name>
    <dbReference type="NCBI Taxonomy" id="1929756"/>
    <lineage>
        <taxon>Eukaryota</taxon>
        <taxon>Fungi</taxon>
        <taxon>Dikarya</taxon>
        <taxon>Basidiomycota</taxon>
        <taxon>Agaricomycotina</taxon>
        <taxon>Agaricomycetes</taxon>
        <taxon>Agaricomycetidae</taxon>
        <taxon>Agaricales</taxon>
        <taxon>Marasmiineae</taxon>
        <taxon>Physalacriaceae</taxon>
        <taxon>Desarmillaria</taxon>
    </lineage>
</organism>
<dbReference type="Proteomes" id="UP001175211">
    <property type="component" value="Unassembled WGS sequence"/>
</dbReference>
<dbReference type="GO" id="GO:0004497">
    <property type="term" value="F:monooxygenase activity"/>
    <property type="evidence" value="ECO:0007669"/>
    <property type="project" value="UniProtKB-KW"/>
</dbReference>
<gene>
    <name evidence="12" type="ORF">EV420DRAFT_1473509</name>
</gene>
<comment type="similarity">
    <text evidence="3 10">Belongs to the cytochrome P450 family.</text>
</comment>
<dbReference type="SUPFAM" id="SSF48264">
    <property type="entry name" value="Cytochrome P450"/>
    <property type="match status" value="1"/>
</dbReference>
<keyword evidence="8 10" id="KW-0503">Monooxygenase</keyword>
<evidence type="ECO:0000256" key="4">
    <source>
        <dbReference type="ARBA" id="ARBA00022617"/>
    </source>
</evidence>
<dbReference type="InterPro" id="IPR017972">
    <property type="entry name" value="Cyt_P450_CS"/>
</dbReference>
<comment type="pathway">
    <text evidence="2">Secondary metabolite biosynthesis.</text>
</comment>
<evidence type="ECO:0000256" key="3">
    <source>
        <dbReference type="ARBA" id="ARBA00010617"/>
    </source>
</evidence>
<feature type="transmembrane region" description="Helical" evidence="11">
    <location>
        <begin position="7"/>
        <end position="27"/>
    </location>
</feature>
<dbReference type="GeneID" id="85352690"/>
<keyword evidence="5 9" id="KW-0479">Metal-binding</keyword>
<evidence type="ECO:0000256" key="8">
    <source>
        <dbReference type="ARBA" id="ARBA00023033"/>
    </source>
</evidence>
<dbReference type="GO" id="GO:0020037">
    <property type="term" value="F:heme binding"/>
    <property type="evidence" value="ECO:0007669"/>
    <property type="project" value="InterPro"/>
</dbReference>
<dbReference type="PRINTS" id="PR00463">
    <property type="entry name" value="EP450I"/>
</dbReference>
<keyword evidence="11" id="KW-0812">Transmembrane</keyword>
<reference evidence="12" key="1">
    <citation type="submission" date="2023-06" db="EMBL/GenBank/DDBJ databases">
        <authorList>
            <consortium name="Lawrence Berkeley National Laboratory"/>
            <person name="Ahrendt S."/>
            <person name="Sahu N."/>
            <person name="Indic B."/>
            <person name="Wong-Bajracharya J."/>
            <person name="Merenyi Z."/>
            <person name="Ke H.-M."/>
            <person name="Monk M."/>
            <person name="Kocsube S."/>
            <person name="Drula E."/>
            <person name="Lipzen A."/>
            <person name="Balint B."/>
            <person name="Henrissat B."/>
            <person name="Andreopoulos B."/>
            <person name="Martin F.M."/>
            <person name="Harder C.B."/>
            <person name="Rigling D."/>
            <person name="Ford K.L."/>
            <person name="Foster G.D."/>
            <person name="Pangilinan J."/>
            <person name="Papanicolaou A."/>
            <person name="Barry K."/>
            <person name="LaButti K."/>
            <person name="Viragh M."/>
            <person name="Koriabine M."/>
            <person name="Yan M."/>
            <person name="Riley R."/>
            <person name="Champramary S."/>
            <person name="Plett K.L."/>
            <person name="Tsai I.J."/>
            <person name="Slot J."/>
            <person name="Sipos G."/>
            <person name="Plett J."/>
            <person name="Nagy L.G."/>
            <person name="Grigoriev I.V."/>
        </authorList>
    </citation>
    <scope>NUCLEOTIDE SEQUENCE</scope>
    <source>
        <strain evidence="12">CCBAS 213</strain>
    </source>
</reference>
<evidence type="ECO:0000256" key="2">
    <source>
        <dbReference type="ARBA" id="ARBA00005179"/>
    </source>
</evidence>
<keyword evidence="4 9" id="KW-0349">Heme</keyword>
<keyword evidence="11" id="KW-0472">Membrane</keyword>
<dbReference type="InterPro" id="IPR050364">
    <property type="entry name" value="Cytochrome_P450_fung"/>
</dbReference>
<evidence type="ECO:0000256" key="10">
    <source>
        <dbReference type="RuleBase" id="RU000461"/>
    </source>
</evidence>
<keyword evidence="11" id="KW-1133">Transmembrane helix</keyword>
<name>A0AA39NRT9_ARMTA</name>
<dbReference type="AlphaFoldDB" id="A0AA39NRT9"/>
<dbReference type="RefSeq" id="XP_060340242.1">
    <property type="nucleotide sequence ID" value="XM_060469142.1"/>
</dbReference>
<dbReference type="PANTHER" id="PTHR46300:SF1">
    <property type="entry name" value="P450, PUTATIVE (EUROFUNG)-RELATED"/>
    <property type="match status" value="1"/>
</dbReference>